<comment type="caution">
    <text evidence="1">The sequence shown here is derived from an EMBL/GenBank/DDBJ whole genome shotgun (WGS) entry which is preliminary data.</text>
</comment>
<accession>A0A1F7HG03</accession>
<evidence type="ECO:0000313" key="2">
    <source>
        <dbReference type="Proteomes" id="UP000178098"/>
    </source>
</evidence>
<reference evidence="1 2" key="1">
    <citation type="journal article" date="2016" name="Nat. Commun.">
        <title>Thousands of microbial genomes shed light on interconnected biogeochemical processes in an aquifer system.</title>
        <authorList>
            <person name="Anantharaman K."/>
            <person name="Brown C.T."/>
            <person name="Hug L.A."/>
            <person name="Sharon I."/>
            <person name="Castelle C.J."/>
            <person name="Probst A.J."/>
            <person name="Thomas B.C."/>
            <person name="Singh A."/>
            <person name="Wilkins M.J."/>
            <person name="Karaoz U."/>
            <person name="Brodie E.L."/>
            <person name="Williams K.H."/>
            <person name="Hubbard S.S."/>
            <person name="Banfield J.F."/>
        </authorList>
    </citation>
    <scope>NUCLEOTIDE SEQUENCE [LARGE SCALE GENOMIC DNA]</scope>
</reference>
<dbReference type="InterPro" id="IPR036113">
    <property type="entry name" value="Asp/Glu-ADT_sf_sub_c"/>
</dbReference>
<organism evidence="1 2">
    <name type="scientific">Candidatus Roizmanbacteria bacterium RIFCSPHIGHO2_02_FULL_43_11</name>
    <dbReference type="NCBI Taxonomy" id="1802043"/>
    <lineage>
        <taxon>Bacteria</taxon>
        <taxon>Candidatus Roizmaniibacteriota</taxon>
    </lineage>
</organism>
<dbReference type="GO" id="GO:0006450">
    <property type="term" value="P:regulation of translational fidelity"/>
    <property type="evidence" value="ECO:0007669"/>
    <property type="project" value="InterPro"/>
</dbReference>
<dbReference type="Proteomes" id="UP000178098">
    <property type="component" value="Unassembled WGS sequence"/>
</dbReference>
<sequence length="97" mass="10766">MSHLTPDDIQKLAQLSNLELTSDDIKDLPQQLAKSLDYVENLKDIQTDNVPASHFTTSAKNVMAEDIVDESIMLTSSTALKNASNKKGSYFIVKRIL</sequence>
<proteinExistence type="predicted"/>
<name>A0A1F7HG03_9BACT</name>
<dbReference type="NCBIfam" id="TIGR00135">
    <property type="entry name" value="gatC"/>
    <property type="match status" value="1"/>
</dbReference>
<protein>
    <recommendedName>
        <fullName evidence="3">Aspartyl/glutamyl-tRNA(Asn/Gln) amidotransferase subunit C</fullName>
    </recommendedName>
</protein>
<gene>
    <name evidence="1" type="ORF">A3D08_02785</name>
</gene>
<dbReference type="InterPro" id="IPR003837">
    <property type="entry name" value="GatC"/>
</dbReference>
<evidence type="ECO:0000313" key="1">
    <source>
        <dbReference type="EMBL" id="OGK30170.1"/>
    </source>
</evidence>
<dbReference type="SUPFAM" id="SSF141000">
    <property type="entry name" value="Glu-tRNAGln amidotransferase C subunit"/>
    <property type="match status" value="1"/>
</dbReference>
<evidence type="ECO:0008006" key="3">
    <source>
        <dbReference type="Google" id="ProtNLM"/>
    </source>
</evidence>
<dbReference type="Gene3D" id="1.10.20.60">
    <property type="entry name" value="Glu-tRNAGln amidotransferase C subunit, N-terminal domain"/>
    <property type="match status" value="1"/>
</dbReference>
<dbReference type="EMBL" id="MFZT01000033">
    <property type="protein sequence ID" value="OGK30170.1"/>
    <property type="molecule type" value="Genomic_DNA"/>
</dbReference>
<dbReference type="Pfam" id="PF02686">
    <property type="entry name" value="GatC"/>
    <property type="match status" value="1"/>
</dbReference>
<dbReference type="AlphaFoldDB" id="A0A1F7HG03"/>